<evidence type="ECO:0000256" key="2">
    <source>
        <dbReference type="ARBA" id="ARBA00006074"/>
    </source>
</evidence>
<dbReference type="STRING" id="71139.A0A059A1W8"/>
<dbReference type="FunFam" id="1.10.10.60:FF:000577">
    <property type="entry name" value="Homeobox-leucine zipper protein 18"/>
    <property type="match status" value="1"/>
</dbReference>
<dbReference type="CDD" id="cd00086">
    <property type="entry name" value="homeodomain"/>
    <property type="match status" value="1"/>
</dbReference>
<dbReference type="GO" id="GO:0043565">
    <property type="term" value="F:sequence-specific DNA binding"/>
    <property type="evidence" value="ECO:0007669"/>
    <property type="project" value="InterPro"/>
</dbReference>
<dbReference type="GO" id="GO:0000981">
    <property type="term" value="F:DNA-binding transcription factor activity, RNA polymerase II-specific"/>
    <property type="evidence" value="ECO:0007669"/>
    <property type="project" value="InterPro"/>
</dbReference>
<dbReference type="PROSITE" id="PS50071">
    <property type="entry name" value="HOMEOBOX_2"/>
    <property type="match status" value="1"/>
</dbReference>
<dbReference type="Gramene" id="KCW48112">
    <property type="protein sequence ID" value="KCW48112"/>
    <property type="gene ID" value="EUGRSUZ_K01847"/>
</dbReference>
<evidence type="ECO:0000256" key="1">
    <source>
        <dbReference type="ARBA" id="ARBA00004123"/>
    </source>
</evidence>
<proteinExistence type="inferred from homology"/>
<dbReference type="OrthoDB" id="6159439at2759"/>
<feature type="coiled-coil region" evidence="10">
    <location>
        <begin position="261"/>
        <end position="291"/>
    </location>
</feature>
<evidence type="ECO:0000256" key="10">
    <source>
        <dbReference type="SAM" id="Coils"/>
    </source>
</evidence>
<dbReference type="SUPFAM" id="SSF46689">
    <property type="entry name" value="Homeodomain-like"/>
    <property type="match status" value="1"/>
</dbReference>
<evidence type="ECO:0000256" key="11">
    <source>
        <dbReference type="SAM" id="MobiDB-lite"/>
    </source>
</evidence>
<dbReference type="InParanoid" id="A0A059A1W8"/>
<feature type="compositionally biased region" description="Basic and acidic residues" evidence="11">
    <location>
        <begin position="174"/>
        <end position="190"/>
    </location>
</feature>
<dbReference type="InterPro" id="IPR001356">
    <property type="entry name" value="HD"/>
</dbReference>
<gene>
    <name evidence="13" type="ORF">EUGRSUZ_K01847</name>
</gene>
<protein>
    <recommendedName>
        <fullName evidence="12">Homeobox domain-containing protein</fullName>
    </recommendedName>
</protein>
<comment type="similarity">
    <text evidence="2">Belongs to the HD-ZIP homeobox family. Class II subfamily.</text>
</comment>
<dbReference type="EMBL" id="KK198763">
    <property type="protein sequence ID" value="KCW48112.1"/>
    <property type="molecule type" value="Genomic_DNA"/>
</dbReference>
<evidence type="ECO:0000256" key="4">
    <source>
        <dbReference type="ARBA" id="ARBA00023125"/>
    </source>
</evidence>
<evidence type="ECO:0000256" key="6">
    <source>
        <dbReference type="ARBA" id="ARBA00023163"/>
    </source>
</evidence>
<feature type="region of interest" description="Disordered" evidence="11">
    <location>
        <begin position="317"/>
        <end position="365"/>
    </location>
</feature>
<keyword evidence="7 8" id="KW-0539">Nucleus</keyword>
<dbReference type="KEGG" id="egr:104425500"/>
<dbReference type="OMA" id="DQCERDR"/>
<dbReference type="InterPro" id="IPR003106">
    <property type="entry name" value="Leu_zip_homeo"/>
</dbReference>
<dbReference type="GO" id="GO:0005634">
    <property type="term" value="C:nucleus"/>
    <property type="evidence" value="ECO:0007669"/>
    <property type="project" value="UniProtKB-SubCell"/>
</dbReference>
<keyword evidence="3" id="KW-0805">Transcription regulation</keyword>
<keyword evidence="4 8" id="KW-0238">DNA-binding</keyword>
<dbReference type="SMART" id="SM00389">
    <property type="entry name" value="HOX"/>
    <property type="match status" value="1"/>
</dbReference>
<evidence type="ECO:0000313" key="13">
    <source>
        <dbReference type="EMBL" id="KCW48112.1"/>
    </source>
</evidence>
<dbReference type="AlphaFoldDB" id="A0A059A1W8"/>
<reference evidence="13" key="1">
    <citation type="submission" date="2013-07" db="EMBL/GenBank/DDBJ databases">
        <title>The genome of Eucalyptus grandis.</title>
        <authorList>
            <person name="Schmutz J."/>
            <person name="Hayes R."/>
            <person name="Myburg A."/>
            <person name="Tuskan G."/>
            <person name="Grattapaglia D."/>
            <person name="Rokhsar D.S."/>
        </authorList>
    </citation>
    <scope>NUCLEOTIDE SEQUENCE</scope>
    <source>
        <tissue evidence="13">Leaf extractions</tissue>
    </source>
</reference>
<organism evidence="13">
    <name type="scientific">Eucalyptus grandis</name>
    <name type="common">Flooded gum</name>
    <dbReference type="NCBI Taxonomy" id="71139"/>
    <lineage>
        <taxon>Eukaryota</taxon>
        <taxon>Viridiplantae</taxon>
        <taxon>Streptophyta</taxon>
        <taxon>Embryophyta</taxon>
        <taxon>Tracheophyta</taxon>
        <taxon>Spermatophyta</taxon>
        <taxon>Magnoliopsida</taxon>
        <taxon>eudicotyledons</taxon>
        <taxon>Gunneridae</taxon>
        <taxon>Pentapetalae</taxon>
        <taxon>rosids</taxon>
        <taxon>malvids</taxon>
        <taxon>Myrtales</taxon>
        <taxon>Myrtaceae</taxon>
        <taxon>Myrtoideae</taxon>
        <taxon>Eucalypteae</taxon>
        <taxon>Eucalyptus</taxon>
    </lineage>
</organism>
<accession>A0A059A1W8</accession>
<dbReference type="PANTHER" id="PTHR45714:SF39">
    <property type="entry name" value="HOMEOBOX-LEUCINE ZIPPER PROTEIN HAT14"/>
    <property type="match status" value="1"/>
</dbReference>
<dbReference type="PROSITE" id="PS00027">
    <property type="entry name" value="HOMEOBOX_1"/>
    <property type="match status" value="1"/>
</dbReference>
<feature type="domain" description="Homeobox" evidence="12">
    <location>
        <begin position="195"/>
        <end position="255"/>
    </location>
</feature>
<feature type="compositionally biased region" description="Low complexity" evidence="11">
    <location>
        <begin position="347"/>
        <end position="365"/>
    </location>
</feature>
<dbReference type="InterPro" id="IPR050762">
    <property type="entry name" value="HD-ZIP_Homeobox_LZ_Class_II"/>
</dbReference>
<feature type="region of interest" description="Disordered" evidence="11">
    <location>
        <begin position="1"/>
        <end position="82"/>
    </location>
</feature>
<dbReference type="InterPro" id="IPR017970">
    <property type="entry name" value="Homeobox_CS"/>
</dbReference>
<dbReference type="FunCoup" id="A0A059A1W8">
    <property type="interactions" value="70"/>
</dbReference>
<dbReference type="InterPro" id="IPR006712">
    <property type="entry name" value="HD-ZIP_N"/>
</dbReference>
<evidence type="ECO:0000256" key="9">
    <source>
        <dbReference type="RuleBase" id="RU000682"/>
    </source>
</evidence>
<feature type="compositionally biased region" description="Pro residues" evidence="11">
    <location>
        <begin position="334"/>
        <end position="346"/>
    </location>
</feature>
<evidence type="ECO:0000256" key="3">
    <source>
        <dbReference type="ARBA" id="ARBA00023015"/>
    </source>
</evidence>
<comment type="subcellular location">
    <subcellularLocation>
        <location evidence="1 8 9">Nucleus</location>
    </subcellularLocation>
</comment>
<feature type="DNA-binding region" description="Homeobox" evidence="8">
    <location>
        <begin position="197"/>
        <end position="256"/>
    </location>
</feature>
<evidence type="ECO:0000256" key="8">
    <source>
        <dbReference type="PROSITE-ProRule" id="PRU00108"/>
    </source>
</evidence>
<dbReference type="InterPro" id="IPR009057">
    <property type="entry name" value="Homeodomain-like_sf"/>
</dbReference>
<feature type="compositionally biased region" description="Basic and acidic residues" evidence="11">
    <location>
        <begin position="59"/>
        <end position="68"/>
    </location>
</feature>
<name>A0A059A1W8_EUCGR</name>
<feature type="region of interest" description="Disordered" evidence="11">
    <location>
        <begin position="87"/>
        <end position="106"/>
    </location>
</feature>
<evidence type="ECO:0000256" key="5">
    <source>
        <dbReference type="ARBA" id="ARBA00023155"/>
    </source>
</evidence>
<dbReference type="Pfam" id="PF00046">
    <property type="entry name" value="Homeodomain"/>
    <property type="match status" value="1"/>
</dbReference>
<evidence type="ECO:0000256" key="7">
    <source>
        <dbReference type="ARBA" id="ARBA00023242"/>
    </source>
</evidence>
<dbReference type="Pfam" id="PF02183">
    <property type="entry name" value="HALZ"/>
    <property type="match status" value="1"/>
</dbReference>
<evidence type="ECO:0000259" key="12">
    <source>
        <dbReference type="PROSITE" id="PS50071"/>
    </source>
</evidence>
<dbReference type="eggNOG" id="KOG0483">
    <property type="taxonomic scope" value="Eukaryota"/>
</dbReference>
<dbReference type="PANTHER" id="PTHR45714">
    <property type="entry name" value="HOMEOBOX-LEUCINE ZIPPER PROTEIN HAT14"/>
    <property type="match status" value="1"/>
</dbReference>
<sequence>MELALTLGDTSKPFSFLDKAPKMAGDKESGNRDLGFCMGLGVSGRSSRGGGDEEEDGDGDKRESPATDRRHHQQHHPPSTLLQLHLLPFSPTNPRNSHHSHKPSTSQFRLPWLTDHLGSEPESSGGAGRGLDVNRFPAAEEAEQSSPNSALSSFQMEFGIRSGGGAGFRSGSHKRVDMEGDNERDCSRGSDDDDNGLTRKKLRLSKEQSAFLEESFKEHNTLNPKQKLALAKQLNLRPRQVEVWFQNRRARTKLKQTEIDCEYLKRCCETLTEENRRLQKELQELRALKTSQPFYMQLPATTLTMCPSCERVATTTAPASAASSPAAAAAAPPLAKPKPRTYPFPHAPQLHHLPQAQPQAHQAAS</sequence>
<dbReference type="Gene3D" id="1.10.10.60">
    <property type="entry name" value="Homeodomain-like"/>
    <property type="match status" value="1"/>
</dbReference>
<dbReference type="SMART" id="SM00340">
    <property type="entry name" value="HALZ"/>
    <property type="match status" value="1"/>
</dbReference>
<keyword evidence="5 8" id="KW-0371">Homeobox</keyword>
<feature type="compositionally biased region" description="Low complexity" evidence="11">
    <location>
        <begin position="317"/>
        <end position="333"/>
    </location>
</feature>
<keyword evidence="6" id="KW-0804">Transcription</keyword>
<feature type="region of interest" description="Disordered" evidence="11">
    <location>
        <begin position="165"/>
        <end position="200"/>
    </location>
</feature>
<keyword evidence="10" id="KW-0175">Coiled coil</keyword>
<feature type="compositionally biased region" description="Basic and acidic residues" evidence="11">
    <location>
        <begin position="19"/>
        <end position="31"/>
    </location>
</feature>
<dbReference type="Pfam" id="PF04618">
    <property type="entry name" value="HD-ZIP_N"/>
    <property type="match status" value="1"/>
</dbReference>